<name>A0A285LXI4_9NOCA</name>
<gene>
    <name evidence="2" type="ORF">SAMN04244553_6604</name>
</gene>
<dbReference type="RefSeq" id="WP_143861587.1">
    <property type="nucleotide sequence ID" value="NZ_OBEG01000009.1"/>
</dbReference>
<keyword evidence="1" id="KW-1133">Transmembrane helix</keyword>
<evidence type="ECO:0000256" key="1">
    <source>
        <dbReference type="SAM" id="Phobius"/>
    </source>
</evidence>
<protein>
    <submittedName>
        <fullName evidence="2">Uncharacterized protein</fullName>
    </submittedName>
</protein>
<sequence>MTIVPTVLAGVLAAGTGPTLLMAGAIAAHVRNGDGAADIAPAAVTGLAAVAYVLTLAGVQP</sequence>
<evidence type="ECO:0000313" key="2">
    <source>
        <dbReference type="EMBL" id="SNY89585.1"/>
    </source>
</evidence>
<evidence type="ECO:0000313" key="3">
    <source>
        <dbReference type="Proteomes" id="UP000219565"/>
    </source>
</evidence>
<organism evidence="2 3">
    <name type="scientific">Nocardia amikacinitolerans</name>
    <dbReference type="NCBI Taxonomy" id="756689"/>
    <lineage>
        <taxon>Bacteria</taxon>
        <taxon>Bacillati</taxon>
        <taxon>Actinomycetota</taxon>
        <taxon>Actinomycetes</taxon>
        <taxon>Mycobacteriales</taxon>
        <taxon>Nocardiaceae</taxon>
        <taxon>Nocardia</taxon>
    </lineage>
</organism>
<proteinExistence type="predicted"/>
<reference evidence="2 3" key="1">
    <citation type="submission" date="2017-09" db="EMBL/GenBank/DDBJ databases">
        <authorList>
            <person name="Ehlers B."/>
            <person name="Leendertz F.H."/>
        </authorList>
    </citation>
    <scope>NUCLEOTIDE SEQUENCE [LARGE SCALE GENOMIC DNA]</scope>
    <source>
        <strain evidence="2 3">DSM 45537</strain>
    </source>
</reference>
<feature type="transmembrane region" description="Helical" evidence="1">
    <location>
        <begin position="39"/>
        <end position="59"/>
    </location>
</feature>
<accession>A0A285LXI4</accession>
<dbReference type="EMBL" id="OBEG01000009">
    <property type="protein sequence ID" value="SNY89585.1"/>
    <property type="molecule type" value="Genomic_DNA"/>
</dbReference>
<keyword evidence="3" id="KW-1185">Reference proteome</keyword>
<dbReference type="AlphaFoldDB" id="A0A285LXI4"/>
<keyword evidence="1" id="KW-0472">Membrane</keyword>
<dbReference type="STRING" id="1379680.GCA_001612615_04500"/>
<keyword evidence="1" id="KW-0812">Transmembrane</keyword>
<dbReference type="Proteomes" id="UP000219565">
    <property type="component" value="Unassembled WGS sequence"/>
</dbReference>